<proteinExistence type="predicted"/>
<sequence>MRGSPQQEFRPTILEEPRRSREYRDFCAPLLQAALKGDWRAAIAFLKRHPCCVRVPITKEKGTALHYAAAAKHTRFVKELLKLMRRSDLELKNTEGWSALCFAAQSEKVRIAQEMVKLNNKLPYLRTNQGATPLQIAASLGRKNMASYLFSVTPFGQLARGERVELSLATISSDMYDIALQILTKDPELATAEAGYIGWKALEEFAKKPDAIGSKSQLPIWKRCLNSR</sequence>
<evidence type="ECO:0000313" key="2">
    <source>
        <dbReference type="Proteomes" id="UP000516437"/>
    </source>
</evidence>
<dbReference type="Gene3D" id="1.25.40.20">
    <property type="entry name" value="Ankyrin repeat-containing domain"/>
    <property type="match status" value="1"/>
</dbReference>
<dbReference type="EMBL" id="RXIC02000021">
    <property type="protein sequence ID" value="KAB1220523.1"/>
    <property type="molecule type" value="Genomic_DNA"/>
</dbReference>
<evidence type="ECO:0000313" key="1">
    <source>
        <dbReference type="EMBL" id="KAB1220523.1"/>
    </source>
</evidence>
<dbReference type="SUPFAM" id="SSF48403">
    <property type="entry name" value="Ankyrin repeat"/>
    <property type="match status" value="1"/>
</dbReference>
<dbReference type="Proteomes" id="UP000516437">
    <property type="component" value="Chromosome 3"/>
</dbReference>
<dbReference type="PANTHER" id="PTHR24121">
    <property type="entry name" value="NO MECHANORECEPTOR POTENTIAL C, ISOFORM D-RELATED"/>
    <property type="match status" value="1"/>
</dbReference>
<dbReference type="InterPro" id="IPR036770">
    <property type="entry name" value="Ankyrin_rpt-contain_sf"/>
</dbReference>
<name>A0A6A1W6K0_9ROSI</name>
<dbReference type="Pfam" id="PF12796">
    <property type="entry name" value="Ank_2"/>
    <property type="match status" value="1"/>
</dbReference>
<protein>
    <submittedName>
        <fullName evidence="1">Uncharacterized protein</fullName>
    </submittedName>
</protein>
<dbReference type="PANTHER" id="PTHR24121:SF18">
    <property type="match status" value="1"/>
</dbReference>
<accession>A0A6A1W6K0</accession>
<organism evidence="1 2">
    <name type="scientific">Morella rubra</name>
    <name type="common">Chinese bayberry</name>
    <dbReference type="NCBI Taxonomy" id="262757"/>
    <lineage>
        <taxon>Eukaryota</taxon>
        <taxon>Viridiplantae</taxon>
        <taxon>Streptophyta</taxon>
        <taxon>Embryophyta</taxon>
        <taxon>Tracheophyta</taxon>
        <taxon>Spermatophyta</taxon>
        <taxon>Magnoliopsida</taxon>
        <taxon>eudicotyledons</taxon>
        <taxon>Gunneridae</taxon>
        <taxon>Pentapetalae</taxon>
        <taxon>rosids</taxon>
        <taxon>fabids</taxon>
        <taxon>Fagales</taxon>
        <taxon>Myricaceae</taxon>
        <taxon>Morella</taxon>
    </lineage>
</organism>
<keyword evidence="2" id="KW-1185">Reference proteome</keyword>
<gene>
    <name evidence="1" type="ORF">CJ030_MR3G015776</name>
</gene>
<dbReference type="AlphaFoldDB" id="A0A6A1W6K0"/>
<dbReference type="InterPro" id="IPR002110">
    <property type="entry name" value="Ankyrin_rpt"/>
</dbReference>
<dbReference type="OrthoDB" id="1921232at2759"/>
<comment type="caution">
    <text evidence="1">The sequence shown here is derived from an EMBL/GenBank/DDBJ whole genome shotgun (WGS) entry which is preliminary data.</text>
</comment>
<dbReference type="SMART" id="SM00248">
    <property type="entry name" value="ANK"/>
    <property type="match status" value="3"/>
</dbReference>
<reference evidence="1 2" key="1">
    <citation type="journal article" date="2019" name="Plant Biotechnol. J.">
        <title>The red bayberry genome and genetic basis of sex determination.</title>
        <authorList>
            <person name="Jia H.M."/>
            <person name="Jia H.J."/>
            <person name="Cai Q.L."/>
            <person name="Wang Y."/>
            <person name="Zhao H.B."/>
            <person name="Yang W.F."/>
            <person name="Wang G.Y."/>
            <person name="Li Y.H."/>
            <person name="Zhan D.L."/>
            <person name="Shen Y.T."/>
            <person name="Niu Q.F."/>
            <person name="Chang L."/>
            <person name="Qiu J."/>
            <person name="Zhao L."/>
            <person name="Xie H.B."/>
            <person name="Fu W.Y."/>
            <person name="Jin J."/>
            <person name="Li X.W."/>
            <person name="Jiao Y."/>
            <person name="Zhou C.C."/>
            <person name="Tu T."/>
            <person name="Chai C.Y."/>
            <person name="Gao J.L."/>
            <person name="Fan L.J."/>
            <person name="van de Weg E."/>
            <person name="Wang J.Y."/>
            <person name="Gao Z.S."/>
        </authorList>
    </citation>
    <scope>NUCLEOTIDE SEQUENCE [LARGE SCALE GENOMIC DNA]</scope>
    <source>
        <tissue evidence="1">Leaves</tissue>
    </source>
</reference>